<evidence type="ECO:0000313" key="1">
    <source>
        <dbReference type="EMBL" id="DAD96132.1"/>
    </source>
</evidence>
<sequence>MKQNVKIAGAAYFGVPSVIIPTTTGGIARYVEISDTSATVADVKAGKTFYQADGTFATGTGTAADYESFDEKEF</sequence>
<organism evidence="1">
    <name type="scientific">Myoviridae sp. ct2th6</name>
    <dbReference type="NCBI Taxonomy" id="2826606"/>
    <lineage>
        <taxon>Viruses</taxon>
        <taxon>Duplodnaviria</taxon>
        <taxon>Heunggongvirae</taxon>
        <taxon>Uroviricota</taxon>
        <taxon>Caudoviricetes</taxon>
    </lineage>
</organism>
<name>A0A8S5NP34_9CAUD</name>
<accession>A0A8S5NP34</accession>
<proteinExistence type="predicted"/>
<reference evidence="1" key="1">
    <citation type="journal article" date="2021" name="Proc. Natl. Acad. Sci. U.S.A.">
        <title>A Catalog of Tens of Thousands of Viruses from Human Metagenomes Reveals Hidden Associations with Chronic Diseases.</title>
        <authorList>
            <person name="Tisza M.J."/>
            <person name="Buck C.B."/>
        </authorList>
    </citation>
    <scope>NUCLEOTIDE SEQUENCE</scope>
    <source>
        <strain evidence="1">Ct2th6</strain>
    </source>
</reference>
<protein>
    <submittedName>
        <fullName evidence="1">Uncharacterized protein</fullName>
    </submittedName>
</protein>
<dbReference type="EMBL" id="BK015209">
    <property type="protein sequence ID" value="DAD96132.1"/>
    <property type="molecule type" value="Genomic_DNA"/>
</dbReference>